<keyword evidence="4" id="KW-0812">Transmembrane</keyword>
<keyword evidence="3" id="KW-0808">Transferase</keyword>
<evidence type="ECO:0000313" key="9">
    <source>
        <dbReference type="Proteomes" id="UP001152561"/>
    </source>
</evidence>
<keyword evidence="4" id="KW-0735">Signal-anchor</keyword>
<feature type="compositionally biased region" description="Acidic residues" evidence="6">
    <location>
        <begin position="89"/>
        <end position="101"/>
    </location>
</feature>
<evidence type="ECO:0000256" key="2">
    <source>
        <dbReference type="ARBA" id="ARBA00010271"/>
    </source>
</evidence>
<dbReference type="InterPro" id="IPR040911">
    <property type="entry name" value="Exostosin_GT47"/>
</dbReference>
<feature type="region of interest" description="Disordered" evidence="6">
    <location>
        <begin position="177"/>
        <end position="201"/>
    </location>
</feature>
<sequence length="830" mass="93947">MIQYFGFPYGYALSSLFTANEGQISSSERVDQSRNFSRSGNLTHGSVVNATNTNLIHEASNETKLSDANNEKVEDDSMPPMNERSGDTLTEDVDPEDESPFEDTHGGGSISPAPLDAESLNLSPTTSVAPPPSVLTPQVNLDAKKEAPLVSPYQNISAKEGNIGPLLENDKIPVRTRTDHAPTVGHSSISKIPVKKEPDKPKDSVVSIAEMNVMQQEARTSFRSMKPWWSSDVDQELLHTKSLIENAHLAGNEPGLYAPLYRNLSMFKRSYELMEQILKVYIYSEGERPVFHTPVLKGIYASEGWFMKLLKKNKKFVTKNPKKAHLFYLPFSSRMLEETLYVPDSHSRRNLVRYLSDYLNAIIHRHNFWNRTAGADHFLVACHDWAPAETKRIMANCIRALCNADIKEGFQFGKDVSLPETYVRTAKNPLREIGGKRLSKRQTLAFFAGNMHGYLRPILLNYWENKDPDMKIFGKISSVSYVNYMKSSKYCICAKGYEVNSPRVVEAIFYECVPVIISDNFVPPFFETLNWEAFAIFVPEKDISKLKDILVSIPEKRYREMQRRVKLVQQHFLWHVKPVKYDIFHMILHSIWHNRVFGARPRQPHERRGNGVICLNMGTEVRYASFLETKRLLWLVASFFVTVLMIQYFGFPNVYVVPSLFCSSKGQVASGILNTTSTNVVRDGTAKTDLSKTSDGTIENSNITTSEDIEIEDKFISEDLESNHLPAVESLAKNNNLSPPQVAHGSEFIIPTPNVTSEDNEKPDHSCMRIPVVIERSDRERKSGINISNELYAATKSNFILFNETTTVPGYRSRTITCKSSDRECASLTE</sequence>
<dbReference type="PANTHER" id="PTHR11062">
    <property type="entry name" value="EXOSTOSIN HEPARAN SULFATE GLYCOSYLTRANSFERASE -RELATED"/>
    <property type="match status" value="1"/>
</dbReference>
<evidence type="ECO:0000256" key="6">
    <source>
        <dbReference type="SAM" id="MobiDB-lite"/>
    </source>
</evidence>
<comment type="similarity">
    <text evidence="2">Belongs to the glycosyltransferase 47 family.</text>
</comment>
<keyword evidence="9" id="KW-1185">Reference proteome</keyword>
<feature type="region of interest" description="Disordered" evidence="6">
    <location>
        <begin position="26"/>
        <end position="112"/>
    </location>
</feature>
<evidence type="ECO:0000256" key="1">
    <source>
        <dbReference type="ARBA" id="ARBA00004323"/>
    </source>
</evidence>
<evidence type="ECO:0000256" key="3">
    <source>
        <dbReference type="ARBA" id="ARBA00022676"/>
    </source>
</evidence>
<reference evidence="9" key="1">
    <citation type="journal article" date="2023" name="Proc. Natl. Acad. Sci. U.S.A.">
        <title>Genomic and structural basis for evolution of tropane alkaloid biosynthesis.</title>
        <authorList>
            <person name="Wanga Y.-J."/>
            <person name="Taina T."/>
            <person name="Yua J.-Y."/>
            <person name="Lia J."/>
            <person name="Xua B."/>
            <person name="Chenc J."/>
            <person name="D'Auriad J.C."/>
            <person name="Huanga J.-P."/>
            <person name="Huanga S.-X."/>
        </authorList>
    </citation>
    <scope>NUCLEOTIDE SEQUENCE [LARGE SCALE GENOMIC DNA]</scope>
    <source>
        <strain evidence="9">cv. KIB-2019</strain>
    </source>
</reference>
<evidence type="ECO:0000259" key="7">
    <source>
        <dbReference type="Pfam" id="PF03016"/>
    </source>
</evidence>
<keyword evidence="5" id="KW-0333">Golgi apparatus</keyword>
<accession>A0A9Q1LCG3</accession>
<name>A0A9Q1LCG3_9SOLA</name>
<dbReference type="Pfam" id="PF03016">
    <property type="entry name" value="Exostosin_GT47"/>
    <property type="match status" value="1"/>
</dbReference>
<comment type="caution">
    <text evidence="8">The sequence shown here is derived from an EMBL/GenBank/DDBJ whole genome shotgun (WGS) entry which is preliminary data.</text>
</comment>
<dbReference type="PANTHER" id="PTHR11062:SF108">
    <property type="entry name" value="EXOSTOSIN FAMILY PROTEIN"/>
    <property type="match status" value="1"/>
</dbReference>
<evidence type="ECO:0000256" key="4">
    <source>
        <dbReference type="ARBA" id="ARBA00022968"/>
    </source>
</evidence>
<gene>
    <name evidence="8" type="ORF">K7X08_026793</name>
</gene>
<comment type="subcellular location">
    <subcellularLocation>
        <location evidence="1">Golgi apparatus membrane</location>
        <topology evidence="1">Single-pass type II membrane protein</topology>
    </subcellularLocation>
</comment>
<evidence type="ECO:0000256" key="5">
    <source>
        <dbReference type="ARBA" id="ARBA00023034"/>
    </source>
</evidence>
<feature type="domain" description="Exostosin GT47" evidence="7">
    <location>
        <begin position="277"/>
        <end position="552"/>
    </location>
</feature>
<proteinExistence type="inferred from homology"/>
<dbReference type="EMBL" id="JAJAGQ010000021">
    <property type="protein sequence ID" value="KAJ8531359.1"/>
    <property type="molecule type" value="Genomic_DNA"/>
</dbReference>
<feature type="compositionally biased region" description="Basic and acidic residues" evidence="6">
    <location>
        <begin position="59"/>
        <end position="72"/>
    </location>
</feature>
<feature type="compositionally biased region" description="Polar residues" evidence="6">
    <location>
        <begin position="26"/>
        <end position="55"/>
    </location>
</feature>
<organism evidence="8 9">
    <name type="scientific">Anisodus acutangulus</name>
    <dbReference type="NCBI Taxonomy" id="402998"/>
    <lineage>
        <taxon>Eukaryota</taxon>
        <taxon>Viridiplantae</taxon>
        <taxon>Streptophyta</taxon>
        <taxon>Embryophyta</taxon>
        <taxon>Tracheophyta</taxon>
        <taxon>Spermatophyta</taxon>
        <taxon>Magnoliopsida</taxon>
        <taxon>eudicotyledons</taxon>
        <taxon>Gunneridae</taxon>
        <taxon>Pentapetalae</taxon>
        <taxon>asterids</taxon>
        <taxon>lamiids</taxon>
        <taxon>Solanales</taxon>
        <taxon>Solanaceae</taxon>
        <taxon>Solanoideae</taxon>
        <taxon>Hyoscyameae</taxon>
        <taxon>Anisodus</taxon>
    </lineage>
</organism>
<protein>
    <recommendedName>
        <fullName evidence="7">Exostosin GT47 domain-containing protein</fullName>
    </recommendedName>
</protein>
<dbReference type="Proteomes" id="UP001152561">
    <property type="component" value="Unassembled WGS sequence"/>
</dbReference>
<dbReference type="GO" id="GO:0016757">
    <property type="term" value="F:glycosyltransferase activity"/>
    <property type="evidence" value="ECO:0007669"/>
    <property type="project" value="UniProtKB-KW"/>
</dbReference>
<evidence type="ECO:0000313" key="8">
    <source>
        <dbReference type="EMBL" id="KAJ8531359.1"/>
    </source>
</evidence>
<dbReference type="OrthoDB" id="1924787at2759"/>
<dbReference type="AlphaFoldDB" id="A0A9Q1LCG3"/>
<dbReference type="InterPro" id="IPR004263">
    <property type="entry name" value="Exostosin"/>
</dbReference>
<keyword evidence="3" id="KW-0328">Glycosyltransferase</keyword>
<dbReference type="GO" id="GO:0000139">
    <property type="term" value="C:Golgi membrane"/>
    <property type="evidence" value="ECO:0007669"/>
    <property type="project" value="UniProtKB-SubCell"/>
</dbReference>